<feature type="domain" description="Teneurin-like YD-shell" evidence="9">
    <location>
        <begin position="2974"/>
        <end position="3074"/>
    </location>
</feature>
<dbReference type="InterPro" id="IPR031325">
    <property type="entry name" value="RHS_repeat"/>
</dbReference>
<evidence type="ECO:0000259" key="9">
    <source>
        <dbReference type="Pfam" id="PF25023"/>
    </source>
</evidence>
<dbReference type="InterPro" id="IPR003284">
    <property type="entry name" value="Sal_SpvB"/>
</dbReference>
<sequence>MKTKHYLISAALLTAITAAIAATHIYKGQDGARENNGTSISQETAQTETFTSNTHNTAKAAQGNSQAIRRGNTKTVTASRAATYAADHPSGIIGQPDGRVSDNPEDNIFEITVEKVSPNMRAWLVYDLKGVSSGQGISRSINDRMAVGGYLTILSKDWKTVREEISPEWLKDGRNTVLFTIPTDASYAYSVRNVHIETVADAKTKTNTNKQEEIILSSAPIAYDGQTYLHGFVRGKASRISVNGTTLTVHDGEFEGIVPSTGRQLKLTAVIDDRNISRTITPIQEGRADYARAFVSVGGKAEKRFLAHRADSIAIGGNVLSVKAADIARNGRYSVTALRETDIPALDYGMTNVTAKGDGYRFLPHGNHFEGKGATVKIKYDRTRIPSGFTEDDINTYYFDKNTKHWVALERVRVDKKETCVVSRTTHFTDMINGVIKAPESPQTDGFTPTMMNDIKAADPTSKINLITPPTANNRGSANLQYGFEMPPARNGMAPSLGIQYSSEGGSGWLGEGWNLSVPSITLDTRWGVPRYDTSKETETYLMSGSMLSTMGDDGKMGVAHRGEKMNRKADRQFYTRQGGDFSRIIRKGNSPADYTWEVTDKQGIKYIYGGEGAILKGTITDASGQSREVITEWKLKRVEETHGDYIEYVYETADEPVRGGLVAKAIYLKEVRAGNSGQAPHTVVLFEGSKIKRLKNNNARYGFLTSSNRLLEKLTVHFQGSTLRSYAFTYSEGAFNKDVLTGVKQLDDKGAEVSYQKFDYYDDVQAAKGYVPFKNSREKWDTHNDRLDAGFLNPITAVGGRFSDKPTALGGSLSSSIGGSFYAGVGLGDGSATTSNTAGASFSYSNDKSSGLSTFADINGDGAPDKVYKKDGAIYYRPQQRSVDGAVIYGEPIRVRGISNFSKSSSNSYSGGADVKAGWQKIVATLGTDLSKTSSKTTVYFSDINSDGLVDLVSDGKVYFNHIEFDASGNAIPTFTLSSADTPSPIIYDNSKLDTSVGAVTPEEQAEVIANSPMEDMVRVWQAPAAGIVNISGEVRLLKPTGDFDQSEYDKADGVRVAIQKGGTELWQKMIAKGDETGYSATASNITVQKGDKIYFRVQSGNTETSNGAFDNVTWSPEVIYQGLTSGIQPNGYTSNVYKATEGAVYTSEGEIGVNAKDITFSGKFVKPSTTDELTIRIIAANNKTDEQGNSNPNYGKRTVFERTFAPKESFNGDITASYQVADGFDNLSCEVVASSNVDWASLSWKPIATYRDSVGSPINVNLGVRYSTYSDTKSLPAAYTSTQGTSLTVTPSVQLSSNNVSGKVTLTAKTATSLIAKKEYSIVNGLIFGEPMQITSAPSEKLWFEFFYSETLDGVNATLSTVSVVPSSSSVATKVNAGFYAKMQDKGFGDLYRGWGGFVYNAADGRYAKPIDESLLKLPQSEKDRLDPMKMVFTPLGTDLNTLSRWTGQRTEIYLTATEAGTARLTEQDVVLGNLFGEMANDNTVSGDCLQGTGAFAITQKTTSTSTVIQTGVSMLTVNNATGSSTTKSTMMDFNGDGYPDILAGGIIQYTNTQGGISGEKTDIGTIKSSNLSQTWSLGSIPVASFSITIPHAKNSKSNNNNLKSSLEGKASVSLSLGTPNNEDWSEESFIDINGDGLVDRVYQNGDVRLNFGYTFSKPIKWDFDKIQGGNATTFSTGGGFSIGSGSYSGGIGLTTSENKEKYNLTDLNSDGLPDRVWIEGNGLLEDYTVRVAFNNGSSFDQPIVWKSAKSLSNASSTSESVNTSFTIPVTIPVVNVKIAVNPGVSLSHSINRPTYALQDVDGDGYLDIVESDKESELKVTRSAIGRTNMLKSVTNSLGGTFTLDYEHSTPTYGLPGGKWVMSSVTIDDGVRDDGPMMKTMFAYSDGQKDRHEREFLGFGKVVTKNIDTEQGESAVYRQAVQLYDVSTYYAQGNELGASVEDAKGNKYTETRNEYDGYYITANGDSYTFNKQKKLCSDRASAFVPLRYTANKQYEGQASGITTSEAWNEYYLTGYHGELKSYKFSDKGKLGADGSGKFDYQTAIQYAHNDNKHIFGLPTNVTVTGGDGKTYHQVSATYDLNYADHITQIKQQLGSGEAVSDYTYDAYGNITKTMLPANAKGQRMWYRYRYEPVMNMYVERVDDAFGYRSEAANFDYRYGMALRRMDLNHFYYETDIDNLGRVKAVRGPNELATGVPYIIAFDYQPKATFGTNGITVPAYAVTKHYDIQHPSDDMETVTFVDGFGRPVQVKKDGVVTTAAKGSAPKDETVMIVSGRNVYDAFGRVAKAYYPVTEAVGSKTTFNKAFDNVSPTVTVYDVLDRAMKVTLPDNAETKTEYSTDAGSNALVTTVTDALGNRQATYTDGSGKTVKTEQLSGPDGIITTSFEYDGIDRLVKVTDTEGNVTTSVYDMGDRRTEVNHPASGITTFTYDALGNVITKQTANLRKEGKTINYEYDYGRLTAINYPDHPENNVKYHYGGINSSHNRIGRLMLREDGSGAIEYYYGKMGEVLKTVRTMIVPNQAVATYVTQWKYDSHNRLLEMIYPDEEKVTYGYNLGGQVDHVRGYKSYGYDYVNKIGYDKFEQRTYLKYCNGAETFYSYDPARRRLQNLVVNAKAGTIMDNAYSYDAVSNVLGIKNNAPLPQSGKAGGQMSHSYTYDPLYRLASATGTYKGTDNKSASYTLSMGYDNMHRITSKKQHLSQTGVQFEGTLNAGYELAYTYGKDAGRKFQLDNVRDINYRTEETPTESTNINNGHKYTYDANGNLVYINTSRVKRDGKEDEKASEQKYRWDEENRLLAADENGFVSNYWYDADGERTVKTSGENEAIYVNSEFSGGNTGTARFSLYVSPYLVAGQGGKYTKHIYVGSQRIVSKLGDLASYGADPRRIPYAGNEADGLTINYKDKYNQQLQSIKDNYKTFDQPYNGKDNDDYVNGQGFCCDDNTPEAAQARAMAGTRAARTKAIDGNFKPNDDYEKMQFYYHPDHLGSSSYITNLDGEVAQHIEYVPFGEVFIEERNNSWNTPYLFNAKEFDEETGMYYYGARYYEPRLSLWISTDPMEEKYSNISSYCFVNNNPVIFIDPDGKDWYEDVDKTYQYSPKVHSTKDLEKGQKYIGKSFTNKNNTISYRNDGSILYKNETQAYNRMWNQADKHYRTKGEKGGREVGGFVLSNKEVLVLPDYLNDGNTTKMDAGGYKLNNRTLSKGREHFTVIGQVHTHQDRSGDAPPSTYLIDSYGDLGYSKNNNSLPVFTISYDGKIYGIRGYTDKNGRVSGKFVNMNSYDASRKNLLSGKTTLSSIIRRLPRL</sequence>
<evidence type="ECO:0000313" key="10">
    <source>
        <dbReference type="EMBL" id="PXX19000.1"/>
    </source>
</evidence>
<evidence type="ECO:0000256" key="5">
    <source>
        <dbReference type="SAM" id="MobiDB-lite"/>
    </source>
</evidence>
<keyword evidence="11" id="KW-1185">Reference proteome</keyword>
<dbReference type="InterPro" id="IPR022045">
    <property type="entry name" value="TcdB_toxin_mid/N"/>
</dbReference>
<evidence type="ECO:0000256" key="1">
    <source>
        <dbReference type="ARBA" id="ARBA00004613"/>
    </source>
</evidence>
<keyword evidence="6" id="KW-0732">Signal</keyword>
<evidence type="ECO:0000256" key="2">
    <source>
        <dbReference type="ARBA" id="ARBA00022525"/>
    </source>
</evidence>
<dbReference type="GO" id="GO:0005576">
    <property type="term" value="C:extracellular region"/>
    <property type="evidence" value="ECO:0007669"/>
    <property type="project" value="UniProtKB-SubCell"/>
</dbReference>
<evidence type="ECO:0000256" key="3">
    <source>
        <dbReference type="ARBA" id="ARBA00022737"/>
    </source>
</evidence>
<evidence type="ECO:0000256" key="4">
    <source>
        <dbReference type="ARBA" id="ARBA00023026"/>
    </source>
</evidence>
<dbReference type="InterPro" id="IPR056823">
    <property type="entry name" value="TEN-like_YD-shell"/>
</dbReference>
<dbReference type="Pfam" id="PF25023">
    <property type="entry name" value="TEN_YD-shell"/>
    <property type="match status" value="1"/>
</dbReference>
<dbReference type="GO" id="GO:0005737">
    <property type="term" value="C:cytoplasm"/>
    <property type="evidence" value="ECO:0007669"/>
    <property type="project" value="InterPro"/>
</dbReference>
<dbReference type="NCBIfam" id="TIGR01643">
    <property type="entry name" value="YD_repeat_2x"/>
    <property type="match status" value="1"/>
</dbReference>
<feature type="domain" description="Insecticide toxin TcdB middle/N-terminal" evidence="7">
    <location>
        <begin position="1796"/>
        <end position="1919"/>
    </location>
</feature>
<dbReference type="Pfam" id="PF03534">
    <property type="entry name" value="SpvB"/>
    <property type="match status" value="1"/>
</dbReference>
<dbReference type="STRING" id="1122991.GCA_000613445_00685"/>
<reference evidence="10 11" key="1">
    <citation type="submission" date="2018-05" db="EMBL/GenBank/DDBJ databases">
        <title>Genomic Encyclopedia of Type Strains, Phase I: the one thousand microbial genomes (KMG-I) project.</title>
        <authorList>
            <person name="Kyrpides N."/>
        </authorList>
    </citation>
    <scope>NUCLEOTIDE SEQUENCE [LARGE SCALE GENOMIC DNA]</scope>
    <source>
        <strain evidence="10 11">DSM 15611</strain>
    </source>
</reference>
<dbReference type="EMBL" id="QJJX01000041">
    <property type="protein sequence ID" value="PXX19000.1"/>
    <property type="molecule type" value="Genomic_DNA"/>
</dbReference>
<dbReference type="RefSeq" id="WP_244912953.1">
    <property type="nucleotide sequence ID" value="NZ_QJJX01000041.1"/>
</dbReference>
<dbReference type="Pfam" id="PF20041">
    <property type="entry name" value="DUF6443"/>
    <property type="match status" value="1"/>
</dbReference>
<evidence type="ECO:0000256" key="6">
    <source>
        <dbReference type="SAM" id="SignalP"/>
    </source>
</evidence>
<keyword evidence="3" id="KW-0677">Repeat</keyword>
<evidence type="ECO:0000313" key="11">
    <source>
        <dbReference type="Proteomes" id="UP000248314"/>
    </source>
</evidence>
<dbReference type="Pfam" id="PF12256">
    <property type="entry name" value="TcdB_toxin_midN"/>
    <property type="match status" value="1"/>
</dbReference>
<evidence type="ECO:0000259" key="7">
    <source>
        <dbReference type="Pfam" id="PF12256"/>
    </source>
</evidence>
<accession>A0A318HPN1</accession>
<dbReference type="Gene3D" id="2.180.10.10">
    <property type="entry name" value="RHS repeat-associated core"/>
    <property type="match status" value="1"/>
</dbReference>
<keyword evidence="2" id="KW-0964">Secreted</keyword>
<feature type="chain" id="PRO_5016259150" evidence="6">
    <location>
        <begin position="22"/>
        <end position="3301"/>
    </location>
</feature>
<name>A0A318HPN1_9BACT</name>
<feature type="domain" description="DUF6443" evidence="8">
    <location>
        <begin position="2226"/>
        <end position="2321"/>
    </location>
</feature>
<gene>
    <name evidence="10" type="ORF">EJ73_02469</name>
</gene>
<feature type="signal peptide" evidence="6">
    <location>
        <begin position="1"/>
        <end position="21"/>
    </location>
</feature>
<comment type="caution">
    <text evidence="10">The sequence shown here is derived from an EMBL/GenBank/DDBJ whole genome shotgun (WGS) entry which is preliminary data.</text>
</comment>
<dbReference type="InterPro" id="IPR050708">
    <property type="entry name" value="T6SS_VgrG/RHS"/>
</dbReference>
<dbReference type="SUPFAM" id="SSF69318">
    <property type="entry name" value="Integrin alpha N-terminal domain"/>
    <property type="match status" value="1"/>
</dbReference>
<keyword evidence="4" id="KW-0843">Virulence</keyword>
<proteinExistence type="predicted"/>
<protein>
    <submittedName>
        <fullName evidence="10">RHS repeat-associated protein</fullName>
    </submittedName>
</protein>
<dbReference type="PANTHER" id="PTHR32305">
    <property type="match status" value="1"/>
</dbReference>
<dbReference type="InterPro" id="IPR028994">
    <property type="entry name" value="Integrin_alpha_N"/>
</dbReference>
<dbReference type="InterPro" id="IPR022385">
    <property type="entry name" value="Rhs_assc_core"/>
</dbReference>
<dbReference type="InterPro" id="IPR006530">
    <property type="entry name" value="YD"/>
</dbReference>
<feature type="region of interest" description="Disordered" evidence="5">
    <location>
        <begin position="49"/>
        <end position="73"/>
    </location>
</feature>
<dbReference type="NCBIfam" id="TIGR03696">
    <property type="entry name" value="Rhs_assc_core"/>
    <property type="match status" value="1"/>
</dbReference>
<evidence type="ECO:0000259" key="8">
    <source>
        <dbReference type="Pfam" id="PF20041"/>
    </source>
</evidence>
<dbReference type="PANTHER" id="PTHR32305:SF15">
    <property type="entry name" value="PROTEIN RHSA-RELATED"/>
    <property type="match status" value="1"/>
</dbReference>
<dbReference type="Pfam" id="PF05593">
    <property type="entry name" value="RHS_repeat"/>
    <property type="match status" value="1"/>
</dbReference>
<comment type="subcellular location">
    <subcellularLocation>
        <location evidence="1">Secreted</location>
    </subcellularLocation>
</comment>
<dbReference type="Proteomes" id="UP000248314">
    <property type="component" value="Unassembled WGS sequence"/>
</dbReference>
<organism evidence="10 11">
    <name type="scientific">Hoylesella shahii DSM 15611 = JCM 12083</name>
    <dbReference type="NCBI Taxonomy" id="1122991"/>
    <lineage>
        <taxon>Bacteria</taxon>
        <taxon>Pseudomonadati</taxon>
        <taxon>Bacteroidota</taxon>
        <taxon>Bacteroidia</taxon>
        <taxon>Bacteroidales</taxon>
        <taxon>Prevotellaceae</taxon>
        <taxon>Hoylesella</taxon>
    </lineage>
</organism>
<dbReference type="InterPro" id="IPR045619">
    <property type="entry name" value="DUF6443"/>
</dbReference>